<feature type="domain" description="CUB" evidence="6">
    <location>
        <begin position="626"/>
        <end position="741"/>
    </location>
</feature>
<feature type="domain" description="CUB" evidence="6">
    <location>
        <begin position="2085"/>
        <end position="2199"/>
    </location>
</feature>
<dbReference type="PANTHER" id="PTHR24251">
    <property type="entry name" value="OVOCHYMASE-RELATED"/>
    <property type="match status" value="1"/>
</dbReference>
<feature type="domain" description="CUB" evidence="6">
    <location>
        <begin position="1737"/>
        <end position="1851"/>
    </location>
</feature>
<dbReference type="PROSITE" id="PS01180">
    <property type="entry name" value="CUB"/>
    <property type="match status" value="21"/>
</dbReference>
<feature type="domain" description="CUB" evidence="6">
    <location>
        <begin position="1621"/>
        <end position="1733"/>
    </location>
</feature>
<feature type="domain" description="CUB" evidence="6">
    <location>
        <begin position="1503"/>
        <end position="1619"/>
    </location>
</feature>
<dbReference type="Proteomes" id="UP000298787">
    <property type="component" value="Chromosome 19"/>
</dbReference>
<feature type="domain" description="CUB" evidence="6">
    <location>
        <begin position="2034"/>
        <end position="2084"/>
    </location>
</feature>
<dbReference type="STRING" id="240159.A0A4U5VIR9"/>
<feature type="domain" description="CUB" evidence="6">
    <location>
        <begin position="1269"/>
        <end position="1381"/>
    </location>
</feature>
<feature type="disulfide bond" evidence="5">
    <location>
        <begin position="1914"/>
        <end position="1941"/>
    </location>
</feature>
<dbReference type="InterPro" id="IPR000859">
    <property type="entry name" value="CUB_dom"/>
</dbReference>
<feature type="domain" description="CUB" evidence="6">
    <location>
        <begin position="2317"/>
        <end position="2429"/>
    </location>
</feature>
<feature type="domain" description="CUB" evidence="6">
    <location>
        <begin position="277"/>
        <end position="390"/>
    </location>
</feature>
<feature type="domain" description="CUB" evidence="6">
    <location>
        <begin position="2201"/>
        <end position="2313"/>
    </location>
</feature>
<protein>
    <submittedName>
        <fullName evidence="7">Cubilin</fullName>
    </submittedName>
</protein>
<name>A0A4U5VIR9_COLLU</name>
<keyword evidence="1" id="KW-0732">Signal</keyword>
<dbReference type="FunFam" id="2.60.120.290:FF:000013">
    <property type="entry name" value="Membrane frizzled-related protein"/>
    <property type="match status" value="10"/>
</dbReference>
<keyword evidence="3 5" id="KW-1015">Disulfide bond</keyword>
<evidence type="ECO:0000256" key="1">
    <source>
        <dbReference type="ARBA" id="ARBA00022729"/>
    </source>
</evidence>
<evidence type="ECO:0000259" key="6">
    <source>
        <dbReference type="PROSITE" id="PS01180"/>
    </source>
</evidence>
<dbReference type="InterPro" id="IPR035914">
    <property type="entry name" value="Sperma_CUB_dom_sf"/>
</dbReference>
<evidence type="ECO:0000256" key="3">
    <source>
        <dbReference type="ARBA" id="ARBA00023157"/>
    </source>
</evidence>
<dbReference type="EMBL" id="CM014096">
    <property type="protein sequence ID" value="TKS88118.1"/>
    <property type="molecule type" value="Genomic_DNA"/>
</dbReference>
<evidence type="ECO:0000313" key="8">
    <source>
        <dbReference type="Proteomes" id="UP000298787"/>
    </source>
</evidence>
<feature type="domain" description="CUB" evidence="6">
    <location>
        <begin position="396"/>
        <end position="509"/>
    </location>
</feature>
<proteinExistence type="predicted"/>
<feature type="domain" description="CUB" evidence="6">
    <location>
        <begin position="115"/>
        <end position="180"/>
    </location>
</feature>
<evidence type="ECO:0000313" key="7">
    <source>
        <dbReference type="EMBL" id="TKS88118.1"/>
    </source>
</evidence>
<feature type="domain" description="CUB" evidence="6">
    <location>
        <begin position="1852"/>
        <end position="1912"/>
    </location>
</feature>
<feature type="disulfide bond" evidence="5">
    <location>
        <begin position="1269"/>
        <end position="1296"/>
    </location>
</feature>
<dbReference type="Pfam" id="PF00431">
    <property type="entry name" value="CUB"/>
    <property type="match status" value="21"/>
</dbReference>
<dbReference type="CDD" id="cd00041">
    <property type="entry name" value="CUB"/>
    <property type="match status" value="18"/>
</dbReference>
<dbReference type="FunFam" id="2.60.120.290:FF:000042">
    <property type="entry name" value="AGAP005526-PA"/>
    <property type="match status" value="1"/>
</dbReference>
<feature type="domain" description="CUB" evidence="6">
    <location>
        <begin position="984"/>
        <end position="1096"/>
    </location>
</feature>
<keyword evidence="2" id="KW-0677">Repeat</keyword>
<dbReference type="Gene3D" id="2.60.120.290">
    <property type="entry name" value="Spermadhesin, CUB domain"/>
    <property type="match status" value="22"/>
</dbReference>
<comment type="caution">
    <text evidence="5">Lacks conserved residue(s) required for the propagation of feature annotation.</text>
</comment>
<feature type="domain" description="CUB" evidence="6">
    <location>
        <begin position="860"/>
        <end position="983"/>
    </location>
</feature>
<dbReference type="FunFam" id="2.60.120.290:FF:000005">
    <property type="entry name" value="Procollagen C-endopeptidase enhancer 1"/>
    <property type="match status" value="2"/>
</dbReference>
<evidence type="ECO:0000256" key="2">
    <source>
        <dbReference type="ARBA" id="ARBA00022737"/>
    </source>
</evidence>
<feature type="domain" description="CUB" evidence="6">
    <location>
        <begin position="1914"/>
        <end position="2027"/>
    </location>
</feature>
<dbReference type="FunFam" id="2.60.120.290:FF:000003">
    <property type="entry name" value="Neuropilin"/>
    <property type="match status" value="1"/>
</dbReference>
<dbReference type="SMART" id="SM00042">
    <property type="entry name" value="CUB"/>
    <property type="match status" value="19"/>
</dbReference>
<evidence type="ECO:0000256" key="5">
    <source>
        <dbReference type="PROSITE-ProRule" id="PRU00059"/>
    </source>
</evidence>
<feature type="domain" description="CUB" evidence="6">
    <location>
        <begin position="1110"/>
        <end position="1264"/>
    </location>
</feature>
<keyword evidence="8" id="KW-1185">Reference proteome</keyword>
<keyword evidence="4" id="KW-0325">Glycoprotein</keyword>
<dbReference type="FunFam" id="2.60.120.290:FF:000018">
    <property type="entry name" value="cubilin"/>
    <property type="match status" value="1"/>
</dbReference>
<evidence type="ECO:0000256" key="4">
    <source>
        <dbReference type="ARBA" id="ARBA00023180"/>
    </source>
</evidence>
<sequence>MKKRKVDWKKIGEMMRDTFALRRKEIVEDEPPVAQVKDRWPASERQIEAEFARLTSVDLKGSLFAGLDQYMTRFLELYKGKSGIVDLARLMRCLDDKSSIHHKRTVLLLGLPHFLKEDPSSFFKTVEVRDGRTEIDPLIGRYCGSSPPAPILSSSNFLWIRFRSDSSVSRAGFRAVYTVACGGTLSGAGQLRSPYHPNSYPHNKDCQWVINQPEAYVVTLNFLSFDVEGGSCRFDFVESMDVFSLVAGLKMYSCLMAVQATQCQPSVNRLPISEGGCGDTLTSPSGTITSPGHPTNYPHGANCTWYISVPPGNLVRLSFDSFNLEYHDNCNYDYLEVYDNGTVQTGTKIGRYCGRSVPPSITSTDSLLTLLFVSDSSLVTEGFAASYISVNATTDCGETFTFLTGSFSSPNYPDNYPNNRDCIFKIIVDVNMQIMLNFTNFELEGSPPSCRFDFVEIRDGGYETSPFIGKFCANQGPPILVSHSNRLWVRFRSDATVTRLGFTAHWDAAQTGCGGMLTTASGGFSSPNYPLPYHPNVECYWNIMTSQGNQLLLFFVDFHLESSLSCSYDYLSVHDGNSSSAPILAKLCGSQLPSTINSSSNQLYIKLRTDSSISTGGFLASYTSKCRNMLISSQHKGVVESLNFPNNYPENSQCSWTIQASNGNTVNYTFTAFQLEATSSVCAYDYIKLYDGPNEQGLLIGTFCGYTPPPANSTTSSALTMVFRTDSSVSMSGFQMMWYQNGCGGELSGSNGSFTSPDYPKRYPENRECIWYITTSAGSSMTLTILEFDVEFHQDCNYDVLEVYGGPDLSAPQLAKLCSTTSSPMHVSSTGNLLTVRFKSDAYISGRGFNASWAEVQGGCGGPVTAPSGEIHSPLYPSSYPNNVDCSWVISVDSNHRVFFNFSDLDIENHSNCSWDYVAGGSGCQNDYLEIREGNSTGPLVGSFCGNSLPSNYTSVIGHILWIKFVSDASISGAGFRATFAHLYGNDVMGEFGQIASPLYPRLYPNNAHYHWTITVEGDRYIQIRFLDMDIEDPYNCYYDQLKIFDGPSVHYYPIGTFCGLALPAPLRSSRSTITLQFQSDSVVGGRGFLVEWTAVQDSGPPPTITPGACGGMLITGETPSFLYSPGWPGNYPPNQECTWLIRSPDSTVEFNLLFMDIEEYPMCYFDSLIIRDGSTSLSPVLANICGRDPPGTFHSTGDSMFIHFSSDNSLRNGPDGSSPPLGGRLCGSTPPSVLQTTDNHLFILFTSDATNEASGFKLTFEAHSQGSCGGTYIGQKGTIDSPGFPESNYPDSSKCEWYLEGPTGHYLTLSYGNFSLQTTLQCTADYVEIREYNASGRLLGRHCGSTLPASMDTSDSFAYVKFVSDPNGNAAGFSLSFEASVEVCGGQLNAPSGTISSPNYPNLYPHSRVCRWELMVLPGRRVTLTINDLRLEDSGTCVFDYIDILNGLAVDAPLLQRFCGTVPAGTQVRSSSNTMAIVFRTDTSVSNGGFMASYSSEEPAECGGVLNNPAGGNITSPGYLVSNYSNNLNCEWLIQNPQHINSSIVVLIEDLHLENHQTCESDYLQFRLGNSDGELLAKFCGQTIPRIPIVVFTPELWVHFQTDASQGDLGFKAKYLFSECGGLQTGEGGVLSSPNYPNIYPSPSRCAWLLEAPVGHTITLTFSYLNLEPHSTCGWDSVTIFNGESPGSPVIGQYCGTTSPGIIQSGSSKLAVVFLADHSVSRGGFMASWSADSSGCGGVIHADTGTIKSPNYPQNFPSNVECSWQIIAHEGNHLEMNFNSDFQIPDNTGTCQSSYIKVWSGQIQNAEALMLADCGSVAPGPIIAPYNIITSRFQSTEAQGRGFSASFSTKHSACQYDGLKIYNLATSGPAIATLCGTSVPGPFSTFGPMLIHFYSDSVITDSGFMAEYRAIPCGGFFNSTMGTVSSPALSMTNYHHNINCTYHIIVQADRVVDLKFNTFHLEASSSCRYDYVAVYDGQDTLAPLMGKFCGAVLPPNLRSSTNQLFIIFRTDASVNGIGWRATYTETLGPAQGCGGYLSMPIGFFGSPDPNLDGRYEPRMDCLWIIDLPVNRAVNLTFNSFELESSSTCRHDFVKTLTSPSFPGAYPPHTSCRWIVDAAAQETIRVSVQTFVLQPSQSCSTNYLEMKDWPMGDYGQSHKFCASDGNPLDFYSYSRTILVHFNSDSYMTGNGLSFTYQIASCSRTYEQDYGFLKSPGWPDIYPHNMDCTIILKAQQNSYISFFFNNFDVESHSNCEFDYLEIRNGSTANSPLIGRFCGSTLPSPIFPQSNLLYLRFKSDFSHARDGFEATWTSSPHGCGGTLYGDHGSFSSPSYPATYPNGTHCEWSIMAPRGRVVTITFAQISIDDPGDCQNNFLKLYDGPDTFSQPVGPFCGVETSIAPFTASSHQVCIVFQAQYATLPSGFRLTWSS</sequence>
<feature type="domain" description="CUB" evidence="6">
    <location>
        <begin position="181"/>
        <end position="241"/>
    </location>
</feature>
<gene>
    <name evidence="7" type="ORF">D9C73_022242</name>
</gene>
<reference evidence="7 8" key="1">
    <citation type="submission" date="2019-01" db="EMBL/GenBank/DDBJ databases">
        <title>Genome Assembly of Collichthys lucidus.</title>
        <authorList>
            <person name="Cai M."/>
            <person name="Xiao S."/>
        </authorList>
    </citation>
    <scope>NUCLEOTIDE SEQUENCE [LARGE SCALE GENOMIC DNA]</scope>
    <source>
        <strain evidence="7">JT15FE1705JMU</strain>
        <tissue evidence="7">Muscle</tissue>
    </source>
</reference>
<accession>A0A4U5VIR9</accession>
<feature type="domain" description="CUB" evidence="6">
    <location>
        <begin position="743"/>
        <end position="856"/>
    </location>
</feature>
<feature type="domain" description="CUB" evidence="6">
    <location>
        <begin position="1385"/>
        <end position="1498"/>
    </location>
</feature>
<organism evidence="7 8">
    <name type="scientific">Collichthys lucidus</name>
    <name type="common">Big head croaker</name>
    <name type="synonym">Sciaena lucida</name>
    <dbReference type="NCBI Taxonomy" id="240159"/>
    <lineage>
        <taxon>Eukaryota</taxon>
        <taxon>Metazoa</taxon>
        <taxon>Chordata</taxon>
        <taxon>Craniata</taxon>
        <taxon>Vertebrata</taxon>
        <taxon>Euteleostomi</taxon>
        <taxon>Actinopterygii</taxon>
        <taxon>Neopterygii</taxon>
        <taxon>Teleostei</taxon>
        <taxon>Neoteleostei</taxon>
        <taxon>Acanthomorphata</taxon>
        <taxon>Eupercaria</taxon>
        <taxon>Sciaenidae</taxon>
        <taxon>Collichthys</taxon>
    </lineage>
</organism>
<feature type="domain" description="CUB" evidence="6">
    <location>
        <begin position="513"/>
        <end position="625"/>
    </location>
</feature>
<dbReference type="SUPFAM" id="SSF49854">
    <property type="entry name" value="Spermadhesin, CUB domain"/>
    <property type="match status" value="22"/>
</dbReference>
<dbReference type="FunFam" id="2.60.120.290:FF:000047">
    <property type="entry name" value="Cubilin"/>
    <property type="match status" value="1"/>
</dbReference>